<dbReference type="EMBL" id="LXJZ01000140">
    <property type="protein sequence ID" value="OAJ59406.1"/>
    <property type="molecule type" value="Genomic_DNA"/>
</dbReference>
<evidence type="ECO:0000313" key="4">
    <source>
        <dbReference type="Proteomes" id="UP000078116"/>
    </source>
</evidence>
<dbReference type="Proteomes" id="UP000077961">
    <property type="component" value="Unassembled WGS sequence"/>
</dbReference>
<reference evidence="3 4" key="1">
    <citation type="submission" date="2016-04" db="EMBL/GenBank/DDBJ databases">
        <title>Reclassification of Paraburkholderia panaciterrae (Farh et al. 2015) Dobritsa &amp; Samadpour 2016 as a later homotypic synonym of Paraburkholderia ginsengiterrae (Farh et al. 2015) Dobritsa &amp; Samadpour 2016.</title>
        <authorList>
            <person name="Dobritsa A.P."/>
            <person name="Kutumbaka K."/>
            <person name="Samadpour M."/>
        </authorList>
    </citation>
    <scope>NUCLEOTIDE SEQUENCE [LARGE SCALE GENOMIC DNA]</scope>
    <source>
        <strain evidence="2 4">DCY85</strain>
        <strain evidence="1 3">DCY85-1</strain>
    </source>
</reference>
<dbReference type="Proteomes" id="UP000078116">
    <property type="component" value="Unassembled WGS sequence"/>
</dbReference>
<comment type="caution">
    <text evidence="2">The sequence shown here is derived from an EMBL/GenBank/DDBJ whole genome shotgun (WGS) entry which is preliminary data.</text>
</comment>
<evidence type="ECO:0000313" key="3">
    <source>
        <dbReference type="Proteomes" id="UP000077961"/>
    </source>
</evidence>
<accession>A0A1A9NAX6</accession>
<organism evidence="2 4">
    <name type="scientific">Paraburkholderia ginsengiterrae</name>
    <dbReference type="NCBI Taxonomy" id="1462993"/>
    <lineage>
        <taxon>Bacteria</taxon>
        <taxon>Pseudomonadati</taxon>
        <taxon>Pseudomonadota</taxon>
        <taxon>Betaproteobacteria</taxon>
        <taxon>Burkholderiales</taxon>
        <taxon>Burkholderiaceae</taxon>
        <taxon>Paraburkholderia</taxon>
    </lineage>
</organism>
<sequence>MMVFRFTMPWQKGKRLALHARALSTKLAVKRLLKACNGSGQCSVHISDKGLPTQAAERLQCIKDKHAVLIWQSENSRGGVRLADYLERPARSVVLQFSRRVLAAICANVLTEEGQTKKEGYACVAFINPHDTALETFTCRCNDLKPSTAIDSQGQVSSGKPAWGVLFHVVFGQERDPIRRLTRLPALND</sequence>
<dbReference type="EMBL" id="LXKA01000132">
    <property type="protein sequence ID" value="OAJ63320.1"/>
    <property type="molecule type" value="Genomic_DNA"/>
</dbReference>
<dbReference type="AlphaFoldDB" id="A0A1A9NAX6"/>
<name>A0A1A9NAX6_9BURK</name>
<evidence type="ECO:0000313" key="2">
    <source>
        <dbReference type="EMBL" id="OAJ63320.1"/>
    </source>
</evidence>
<evidence type="ECO:0000313" key="1">
    <source>
        <dbReference type="EMBL" id="OAJ59406.1"/>
    </source>
</evidence>
<proteinExistence type="predicted"/>
<gene>
    <name evidence="1" type="ORF">A6V36_27575</name>
    <name evidence="2" type="ORF">A6V37_20725</name>
</gene>
<protein>
    <submittedName>
        <fullName evidence="2">Uncharacterized protein</fullName>
    </submittedName>
</protein>
<keyword evidence="3" id="KW-1185">Reference proteome</keyword>